<dbReference type="OrthoDB" id="6612291at2759"/>
<evidence type="ECO:0000259" key="10">
    <source>
        <dbReference type="PROSITE" id="PS50850"/>
    </source>
</evidence>
<dbReference type="SUPFAM" id="SSF103473">
    <property type="entry name" value="MFS general substrate transporter"/>
    <property type="match status" value="1"/>
</dbReference>
<dbReference type="NCBIfam" id="TIGR00879">
    <property type="entry name" value="SP"/>
    <property type="match status" value="1"/>
</dbReference>
<evidence type="ECO:0000313" key="11">
    <source>
        <dbReference type="EMBL" id="PKS12834.1"/>
    </source>
</evidence>
<comment type="subcellular location">
    <subcellularLocation>
        <location evidence="1">Membrane</location>
        <topology evidence="1">Multi-pass membrane protein</topology>
    </subcellularLocation>
</comment>
<evidence type="ECO:0000256" key="5">
    <source>
        <dbReference type="ARBA" id="ARBA00022989"/>
    </source>
</evidence>
<dbReference type="InterPro" id="IPR050360">
    <property type="entry name" value="MFS_Sugar_Transporters"/>
</dbReference>
<dbReference type="PANTHER" id="PTHR48022">
    <property type="entry name" value="PLASTIDIC GLUCOSE TRANSPORTER 4"/>
    <property type="match status" value="1"/>
</dbReference>
<feature type="region of interest" description="Disordered" evidence="8">
    <location>
        <begin position="534"/>
        <end position="605"/>
    </location>
</feature>
<dbReference type="GO" id="GO:0005351">
    <property type="term" value="F:carbohydrate:proton symporter activity"/>
    <property type="evidence" value="ECO:0007669"/>
    <property type="project" value="TreeGrafter"/>
</dbReference>
<evidence type="ECO:0000256" key="2">
    <source>
        <dbReference type="ARBA" id="ARBA00010992"/>
    </source>
</evidence>
<keyword evidence="12" id="KW-1185">Reference proteome</keyword>
<dbReference type="FunCoup" id="A0A2N3NK86">
    <property type="interactions" value="169"/>
</dbReference>
<dbReference type="Proteomes" id="UP000233524">
    <property type="component" value="Unassembled WGS sequence"/>
</dbReference>
<dbReference type="InterPro" id="IPR036259">
    <property type="entry name" value="MFS_trans_sf"/>
</dbReference>
<dbReference type="Gene3D" id="1.20.1250.20">
    <property type="entry name" value="MFS general substrate transporter like domains"/>
    <property type="match status" value="2"/>
</dbReference>
<dbReference type="EMBL" id="NLAX01000003">
    <property type="protein sequence ID" value="PKS12834.1"/>
    <property type="molecule type" value="Genomic_DNA"/>
</dbReference>
<feature type="transmembrane region" description="Helical" evidence="9">
    <location>
        <begin position="441"/>
        <end position="458"/>
    </location>
</feature>
<dbReference type="CDD" id="cd17356">
    <property type="entry name" value="MFS_HXT"/>
    <property type="match status" value="1"/>
</dbReference>
<dbReference type="PRINTS" id="PR00171">
    <property type="entry name" value="SUGRTRNSPORT"/>
</dbReference>
<evidence type="ECO:0000256" key="3">
    <source>
        <dbReference type="ARBA" id="ARBA00022448"/>
    </source>
</evidence>
<feature type="compositionally biased region" description="Low complexity" evidence="8">
    <location>
        <begin position="554"/>
        <end position="589"/>
    </location>
</feature>
<dbReference type="STRING" id="41688.A0A2N3NK86"/>
<dbReference type="InterPro" id="IPR005829">
    <property type="entry name" value="Sugar_transporter_CS"/>
</dbReference>
<organism evidence="11 12">
    <name type="scientific">Lomentospora prolificans</name>
    <dbReference type="NCBI Taxonomy" id="41688"/>
    <lineage>
        <taxon>Eukaryota</taxon>
        <taxon>Fungi</taxon>
        <taxon>Dikarya</taxon>
        <taxon>Ascomycota</taxon>
        <taxon>Pezizomycotina</taxon>
        <taxon>Sordariomycetes</taxon>
        <taxon>Hypocreomycetidae</taxon>
        <taxon>Microascales</taxon>
        <taxon>Microascaceae</taxon>
        <taxon>Lomentospora</taxon>
    </lineage>
</organism>
<evidence type="ECO:0000256" key="1">
    <source>
        <dbReference type="ARBA" id="ARBA00004141"/>
    </source>
</evidence>
<feature type="transmembrane region" description="Helical" evidence="9">
    <location>
        <begin position="405"/>
        <end position="429"/>
    </location>
</feature>
<comment type="similarity">
    <text evidence="2 7">Belongs to the major facilitator superfamily. Sugar transporter (TC 2.A.1.1) family.</text>
</comment>
<dbReference type="VEuPathDB" id="FungiDB:jhhlp_001046"/>
<gene>
    <name evidence="11" type="ORF">jhhlp_001046</name>
</gene>
<feature type="transmembrane region" description="Helical" evidence="9">
    <location>
        <begin position="183"/>
        <end position="206"/>
    </location>
</feature>
<accession>A0A2N3NK86</accession>
<evidence type="ECO:0000313" key="12">
    <source>
        <dbReference type="Proteomes" id="UP000233524"/>
    </source>
</evidence>
<dbReference type="PANTHER" id="PTHR48022:SF40">
    <property type="entry name" value="MAJOR FACILITATOR SUPERFAMILY (MFS) PROFILE DOMAIN-CONTAINING PROTEIN"/>
    <property type="match status" value="1"/>
</dbReference>
<keyword evidence="3 7" id="KW-0813">Transport</keyword>
<name>A0A2N3NK86_9PEZI</name>
<sequence>MAIAMGWKKPDNVAGTAAPAIMVGLFVASGGLLFGYDTGSINGILDMRPFKDQFSSGHNNPDDGLPDLTNKEASMVVAILSAGTFFGALLSAPGADSIGRRLSLLVSVGVFCVGGILQTCAQALPMLMAGRCAIPDFDMRSFWSAWLGLTENYRFLAGVGVGAISVLVPLYQSEMAPRWIRGTLVCAYQLSITIGLLSASVINILTHRMESTPAAYRIPLGLQLSWALVLTLGLLVLPETPRYLVKRGRPEAAGLSLSRLRRLDITHPALIDELQEIVANHEYELTLGPDTYMDVIRGSPHLGRRTLTGCILQMLQQLTGINFIMYYSTTFFRGADVQDPYTKSLIINIINVVSTIPGLLVIESWGRRKLLIVGAIGMGVCQLLIASFTTAAGDGSDLQDVGQTILVVFCAIYIFFFAASWGPVVWVVTSEIYPLKVRAKAMSISTAANWLLNFAIAYGTPFMVGNDRGSADIGPKIFFLWGACCIIAIFFVWCMVYETSKISLEQIDEMYERVDYAWNSTRFEPSWSFQQILDEGWSPSGQPPPEHELEPTQTNSSTTVGSTASSSSSATIVAPPAAVLANNNNPNNNSQDKLLSQMGNVDFSY</sequence>
<dbReference type="InParanoid" id="A0A2N3NK86"/>
<feature type="transmembrane region" description="Helical" evidence="9">
    <location>
        <begin position="345"/>
        <end position="363"/>
    </location>
</feature>
<feature type="transmembrane region" description="Helical" evidence="9">
    <location>
        <begin position="153"/>
        <end position="171"/>
    </location>
</feature>
<dbReference type="PROSITE" id="PS00216">
    <property type="entry name" value="SUGAR_TRANSPORT_1"/>
    <property type="match status" value="2"/>
</dbReference>
<evidence type="ECO:0000256" key="9">
    <source>
        <dbReference type="SAM" id="Phobius"/>
    </source>
</evidence>
<dbReference type="GO" id="GO:0016020">
    <property type="term" value="C:membrane"/>
    <property type="evidence" value="ECO:0007669"/>
    <property type="project" value="UniProtKB-SubCell"/>
</dbReference>
<feature type="transmembrane region" description="Helical" evidence="9">
    <location>
        <begin position="218"/>
        <end position="237"/>
    </location>
</feature>
<feature type="transmembrane region" description="Helical" evidence="9">
    <location>
        <begin position="73"/>
        <end position="92"/>
    </location>
</feature>
<dbReference type="AlphaFoldDB" id="A0A2N3NK86"/>
<feature type="domain" description="Major facilitator superfamily (MFS) profile" evidence="10">
    <location>
        <begin position="23"/>
        <end position="500"/>
    </location>
</feature>
<keyword evidence="6 9" id="KW-0472">Membrane</keyword>
<evidence type="ECO:0000256" key="6">
    <source>
        <dbReference type="ARBA" id="ARBA00023136"/>
    </source>
</evidence>
<dbReference type="InterPro" id="IPR005828">
    <property type="entry name" value="MFS_sugar_transport-like"/>
</dbReference>
<reference evidence="11 12" key="1">
    <citation type="journal article" date="2017" name="G3 (Bethesda)">
        <title>First Draft Genome Sequence of the Pathogenic Fungus Lomentospora prolificans (Formerly Scedosporium prolificans).</title>
        <authorList>
            <person name="Luo R."/>
            <person name="Zimin A."/>
            <person name="Workman R."/>
            <person name="Fan Y."/>
            <person name="Pertea G."/>
            <person name="Grossman N."/>
            <person name="Wear M.P."/>
            <person name="Jia B."/>
            <person name="Miller H."/>
            <person name="Casadevall A."/>
            <person name="Timp W."/>
            <person name="Zhang S.X."/>
            <person name="Salzberg S.L."/>
        </authorList>
    </citation>
    <scope>NUCLEOTIDE SEQUENCE [LARGE SCALE GENOMIC DNA]</scope>
    <source>
        <strain evidence="11 12">JHH-5317</strain>
    </source>
</reference>
<dbReference type="Pfam" id="PF00083">
    <property type="entry name" value="Sugar_tr"/>
    <property type="match status" value="1"/>
</dbReference>
<feature type="transmembrane region" description="Helical" evidence="9">
    <location>
        <begin position="370"/>
        <end position="393"/>
    </location>
</feature>
<dbReference type="InterPro" id="IPR020846">
    <property type="entry name" value="MFS_dom"/>
</dbReference>
<feature type="transmembrane region" description="Helical" evidence="9">
    <location>
        <begin position="12"/>
        <end position="36"/>
    </location>
</feature>
<evidence type="ECO:0000256" key="8">
    <source>
        <dbReference type="SAM" id="MobiDB-lite"/>
    </source>
</evidence>
<evidence type="ECO:0000256" key="4">
    <source>
        <dbReference type="ARBA" id="ARBA00022692"/>
    </source>
</evidence>
<dbReference type="PROSITE" id="PS50850">
    <property type="entry name" value="MFS"/>
    <property type="match status" value="1"/>
</dbReference>
<dbReference type="InterPro" id="IPR003663">
    <property type="entry name" value="Sugar/inositol_transpt"/>
</dbReference>
<feature type="transmembrane region" description="Helical" evidence="9">
    <location>
        <begin position="104"/>
        <end position="124"/>
    </location>
</feature>
<proteinExistence type="inferred from homology"/>
<comment type="caution">
    <text evidence="11">The sequence shown here is derived from an EMBL/GenBank/DDBJ whole genome shotgun (WGS) entry which is preliminary data.</text>
</comment>
<keyword evidence="4 9" id="KW-0812">Transmembrane</keyword>
<dbReference type="PROSITE" id="PS00217">
    <property type="entry name" value="SUGAR_TRANSPORT_2"/>
    <property type="match status" value="1"/>
</dbReference>
<feature type="compositionally biased region" description="Polar residues" evidence="8">
    <location>
        <begin position="590"/>
        <end position="599"/>
    </location>
</feature>
<keyword evidence="5 9" id="KW-1133">Transmembrane helix</keyword>
<feature type="transmembrane region" description="Helical" evidence="9">
    <location>
        <begin position="478"/>
        <end position="497"/>
    </location>
</feature>
<evidence type="ECO:0000256" key="7">
    <source>
        <dbReference type="RuleBase" id="RU003346"/>
    </source>
</evidence>
<feature type="transmembrane region" description="Helical" evidence="9">
    <location>
        <begin position="306"/>
        <end position="325"/>
    </location>
</feature>
<protein>
    <recommendedName>
        <fullName evidence="10">Major facilitator superfamily (MFS) profile domain-containing protein</fullName>
    </recommendedName>
</protein>